<feature type="region of interest" description="Disordered" evidence="7">
    <location>
        <begin position="327"/>
        <end position="354"/>
    </location>
</feature>
<dbReference type="CDD" id="cd14689">
    <property type="entry name" value="bZIP_CREB3"/>
    <property type="match status" value="1"/>
</dbReference>
<dbReference type="Gene3D" id="1.20.5.170">
    <property type="match status" value="1"/>
</dbReference>
<keyword evidence="2" id="KW-0805">Transcription regulation</keyword>
<dbReference type="GO" id="GO:0005789">
    <property type="term" value="C:endoplasmic reticulum membrane"/>
    <property type="evidence" value="ECO:0007669"/>
    <property type="project" value="UniProtKB-SubCell"/>
</dbReference>
<evidence type="ECO:0000256" key="1">
    <source>
        <dbReference type="ARBA" id="ARBA00004648"/>
    </source>
</evidence>
<name>A0A7R9DXV9_9NEOP</name>
<dbReference type="PANTHER" id="PTHR45996:SF3">
    <property type="entry name" value="CREB-H TRANSCRIPTION FACTOR HOMOLOG LET-607"/>
    <property type="match status" value="1"/>
</dbReference>
<comment type="subcellular location">
    <subcellularLocation>
        <location evidence="1">Endoplasmic reticulum membrane</location>
        <topology evidence="1">Single-pass type II membrane protein</topology>
    </subcellularLocation>
</comment>
<dbReference type="GO" id="GO:0005634">
    <property type="term" value="C:nucleus"/>
    <property type="evidence" value="ECO:0007669"/>
    <property type="project" value="UniProtKB-ARBA"/>
</dbReference>
<gene>
    <name evidence="9" type="ORF">TMSB3V08_LOCUS676</name>
</gene>
<keyword evidence="3" id="KW-0238">DNA-binding</keyword>
<dbReference type="AlphaFoldDB" id="A0A7R9DXV9"/>
<feature type="domain" description="BZIP" evidence="8">
    <location>
        <begin position="230"/>
        <end position="293"/>
    </location>
</feature>
<organism evidence="9">
    <name type="scientific">Timema monikensis</name>
    <dbReference type="NCBI Taxonomy" id="170555"/>
    <lineage>
        <taxon>Eukaryota</taxon>
        <taxon>Metazoa</taxon>
        <taxon>Ecdysozoa</taxon>
        <taxon>Arthropoda</taxon>
        <taxon>Hexapoda</taxon>
        <taxon>Insecta</taxon>
        <taxon>Pterygota</taxon>
        <taxon>Neoptera</taxon>
        <taxon>Polyneoptera</taxon>
        <taxon>Phasmatodea</taxon>
        <taxon>Timematodea</taxon>
        <taxon>Timematoidea</taxon>
        <taxon>Timematidae</taxon>
        <taxon>Timema</taxon>
    </lineage>
</organism>
<feature type="region of interest" description="Disordered" evidence="7">
    <location>
        <begin position="42"/>
        <end position="108"/>
    </location>
</feature>
<feature type="compositionally biased region" description="Low complexity" evidence="7">
    <location>
        <begin position="55"/>
        <end position="66"/>
    </location>
</feature>
<sequence>MIGGNQGKEDWTNNDFLDSILKFDVDHPFLSSSELVSAPLHVDTTDGSVPPSTCSDSGLSSDQQLSPMLPEVDEDMLPGNMLSNTSSESGETFSSDQGSPRQEETVELDPSVFNLLDTSSMGEVKIEDNQAIISMNVLTSPQQRESITIRNMPTVKRMPMSRQSASPLVVQSEDLGSLPASSSEEGTEEEVMQSPSYPRLSLSPEEKRLLQKEGVRLPSHYPLTKQEERELKRIRRKIRNKISAQDSRKRKKEYIDGLEDRVKQCTEDNINLVRRMKLLQTQNQTLTAQIRRLQALLSRGTAKTAQPATCLMVLMLSMALVMMPSLRPNGTTHSQTSAEMSPDQDINIPSESSSLPPIAGRSRSLLFSKSLIPEDSCVMSDLLDDLDSGVDTWDHDYEPGPPLKRTRSSAFYDEYKPAVLHATRNFIVPPIDDAWPPPKHPVAESKVNITDAGGTRTVVINVPEERG</sequence>
<dbReference type="SUPFAM" id="SSF57959">
    <property type="entry name" value="Leucine zipper domain"/>
    <property type="match status" value="1"/>
</dbReference>
<dbReference type="InterPro" id="IPR046347">
    <property type="entry name" value="bZIP_sf"/>
</dbReference>
<evidence type="ECO:0000259" key="8">
    <source>
        <dbReference type="PROSITE" id="PS50217"/>
    </source>
</evidence>
<proteinExistence type="predicted"/>
<dbReference type="GO" id="GO:0000978">
    <property type="term" value="F:RNA polymerase II cis-regulatory region sequence-specific DNA binding"/>
    <property type="evidence" value="ECO:0007669"/>
    <property type="project" value="TreeGrafter"/>
</dbReference>
<keyword evidence="6" id="KW-0175">Coiled coil</keyword>
<evidence type="ECO:0000256" key="6">
    <source>
        <dbReference type="SAM" id="Coils"/>
    </source>
</evidence>
<dbReference type="PROSITE" id="PS50217">
    <property type="entry name" value="BZIP"/>
    <property type="match status" value="1"/>
</dbReference>
<feature type="region of interest" description="Disordered" evidence="7">
    <location>
        <begin position="169"/>
        <end position="204"/>
    </location>
</feature>
<evidence type="ECO:0000256" key="2">
    <source>
        <dbReference type="ARBA" id="ARBA00023015"/>
    </source>
</evidence>
<keyword evidence="5" id="KW-0539">Nucleus</keyword>
<evidence type="ECO:0000256" key="4">
    <source>
        <dbReference type="ARBA" id="ARBA00023163"/>
    </source>
</evidence>
<dbReference type="SMART" id="SM00338">
    <property type="entry name" value="BRLZ"/>
    <property type="match status" value="1"/>
</dbReference>
<evidence type="ECO:0000256" key="7">
    <source>
        <dbReference type="SAM" id="MobiDB-lite"/>
    </source>
</evidence>
<feature type="compositionally biased region" description="Polar residues" evidence="7">
    <location>
        <begin position="328"/>
        <end position="339"/>
    </location>
</feature>
<protein>
    <recommendedName>
        <fullName evidence="8">BZIP domain-containing protein</fullName>
    </recommendedName>
</protein>
<dbReference type="InterPro" id="IPR051381">
    <property type="entry name" value="CREB_ATF_subfamily"/>
</dbReference>
<reference evidence="9" key="1">
    <citation type="submission" date="2020-11" db="EMBL/GenBank/DDBJ databases">
        <authorList>
            <person name="Tran Van P."/>
        </authorList>
    </citation>
    <scope>NUCLEOTIDE SEQUENCE</scope>
</reference>
<dbReference type="EMBL" id="OB792702">
    <property type="protein sequence ID" value="CAD7423700.1"/>
    <property type="molecule type" value="Genomic_DNA"/>
</dbReference>
<evidence type="ECO:0000256" key="5">
    <source>
        <dbReference type="ARBA" id="ARBA00023242"/>
    </source>
</evidence>
<accession>A0A7R9DXV9</accession>
<feature type="compositionally biased region" description="Polar residues" evidence="7">
    <location>
        <begin position="45"/>
        <end position="54"/>
    </location>
</feature>
<dbReference type="PANTHER" id="PTHR45996">
    <property type="entry name" value="AGAP001464-PB"/>
    <property type="match status" value="1"/>
</dbReference>
<evidence type="ECO:0000256" key="3">
    <source>
        <dbReference type="ARBA" id="ARBA00023125"/>
    </source>
</evidence>
<dbReference type="GO" id="GO:0000981">
    <property type="term" value="F:DNA-binding transcription factor activity, RNA polymerase II-specific"/>
    <property type="evidence" value="ECO:0007669"/>
    <property type="project" value="TreeGrafter"/>
</dbReference>
<feature type="coiled-coil region" evidence="6">
    <location>
        <begin position="224"/>
        <end position="296"/>
    </location>
</feature>
<feature type="compositionally biased region" description="Polar residues" evidence="7">
    <location>
        <begin position="81"/>
        <end position="100"/>
    </location>
</feature>
<keyword evidence="4" id="KW-0804">Transcription</keyword>
<dbReference type="InterPro" id="IPR004827">
    <property type="entry name" value="bZIP"/>
</dbReference>
<dbReference type="Pfam" id="PF00170">
    <property type="entry name" value="bZIP_1"/>
    <property type="match status" value="1"/>
</dbReference>
<evidence type="ECO:0000313" key="9">
    <source>
        <dbReference type="EMBL" id="CAD7423700.1"/>
    </source>
</evidence>